<gene>
    <name evidence="3" type="ORF">HRI_003595800</name>
</gene>
<dbReference type="InterPro" id="IPR012417">
    <property type="entry name" value="CaM-bd_dom_pln"/>
</dbReference>
<dbReference type="SMART" id="SM01054">
    <property type="entry name" value="CaM_binding"/>
    <property type="match status" value="1"/>
</dbReference>
<accession>A0A9W7IQ16</accession>
<feature type="compositionally biased region" description="Polar residues" evidence="1">
    <location>
        <begin position="196"/>
        <end position="205"/>
    </location>
</feature>
<feature type="compositionally biased region" description="Polar residues" evidence="1">
    <location>
        <begin position="148"/>
        <end position="162"/>
    </location>
</feature>
<evidence type="ECO:0000313" key="4">
    <source>
        <dbReference type="Proteomes" id="UP001165190"/>
    </source>
</evidence>
<dbReference type="GO" id="GO:0005516">
    <property type="term" value="F:calmodulin binding"/>
    <property type="evidence" value="ECO:0007669"/>
    <property type="project" value="InterPro"/>
</dbReference>
<dbReference type="Proteomes" id="UP001165190">
    <property type="component" value="Unassembled WGS sequence"/>
</dbReference>
<sequence length="543" mass="59450">MAKESFSSPMTPDVTGINGGNPRRNSLAGSANGREQSLSLSRRASIGACHDFCKPGKKHESEPKARLPFPTRIMKKPLDQPNLFDSSDSPQRKKISAIRSKSVPNSRTHQVNKVRTSTDSPDGNNSTVRKVLSIKEKASSVVKLGTKYSPNSRSHSYDTSVIINHEVPMNSSDGKPLRKPKSSPRLKSGPSDAGNVMQQDGSSPSGRVHVSSKKVPSNANEKSFSKRPIPLSMKSRTEKLLPDVLSEGLSVQRRSGFSDIKTRNTTATSKVALEEVSAIPRASLSRRASLSGAISLTARKNRNLKVVLPLKNQNEVESAKTEQLLDEHVGSNSDTLEEKTLYVIKLETENVMLESDKNENCAVEVSPPVQDESEYAVTEPNHDSDSAYNEDRTIKMEETDISEGENGGIPRKDGIVFSNANDCRRGKIVGVHSDNNGPWQLTFRQGSVLEENQNNITEGRRTFTRRGVDSDQNDNELGEGKVVLRHQDVLGKQDGQGLFNIIIKETANKLVETRKSKVKALVGAFETVISLQDSKPSSNTVSE</sequence>
<dbReference type="AlphaFoldDB" id="A0A9W7IQ16"/>
<name>A0A9W7IQ16_HIBTR</name>
<proteinExistence type="predicted"/>
<dbReference type="OrthoDB" id="766386at2759"/>
<organism evidence="3 4">
    <name type="scientific">Hibiscus trionum</name>
    <name type="common">Flower of an hour</name>
    <dbReference type="NCBI Taxonomy" id="183268"/>
    <lineage>
        <taxon>Eukaryota</taxon>
        <taxon>Viridiplantae</taxon>
        <taxon>Streptophyta</taxon>
        <taxon>Embryophyta</taxon>
        <taxon>Tracheophyta</taxon>
        <taxon>Spermatophyta</taxon>
        <taxon>Magnoliopsida</taxon>
        <taxon>eudicotyledons</taxon>
        <taxon>Gunneridae</taxon>
        <taxon>Pentapetalae</taxon>
        <taxon>rosids</taxon>
        <taxon>malvids</taxon>
        <taxon>Malvales</taxon>
        <taxon>Malvaceae</taxon>
        <taxon>Malvoideae</taxon>
        <taxon>Hibiscus</taxon>
    </lineage>
</organism>
<feature type="compositionally biased region" description="Basic and acidic residues" evidence="1">
    <location>
        <begin position="51"/>
        <end position="65"/>
    </location>
</feature>
<reference evidence="3" key="1">
    <citation type="submission" date="2023-05" db="EMBL/GenBank/DDBJ databases">
        <title>Genome and transcriptome analyses reveal genes involved in the formation of fine ridges on petal epidermal cells in Hibiscus trionum.</title>
        <authorList>
            <person name="Koshimizu S."/>
            <person name="Masuda S."/>
            <person name="Ishii T."/>
            <person name="Shirasu K."/>
            <person name="Hoshino A."/>
            <person name="Arita M."/>
        </authorList>
    </citation>
    <scope>NUCLEOTIDE SEQUENCE</scope>
    <source>
        <strain evidence="3">Hamamatsu line</strain>
    </source>
</reference>
<evidence type="ECO:0000313" key="3">
    <source>
        <dbReference type="EMBL" id="GMI99265.1"/>
    </source>
</evidence>
<evidence type="ECO:0000256" key="1">
    <source>
        <dbReference type="SAM" id="MobiDB-lite"/>
    </source>
</evidence>
<feature type="region of interest" description="Disordered" evidence="1">
    <location>
        <begin position="1"/>
        <end position="230"/>
    </location>
</feature>
<evidence type="ECO:0000259" key="2">
    <source>
        <dbReference type="SMART" id="SM01054"/>
    </source>
</evidence>
<feature type="domain" description="Calmodulin-binding" evidence="2">
    <location>
        <begin position="417"/>
        <end position="530"/>
    </location>
</feature>
<comment type="caution">
    <text evidence="3">The sequence shown here is derived from an EMBL/GenBank/DDBJ whole genome shotgun (WGS) entry which is preliminary data.</text>
</comment>
<dbReference type="PANTHER" id="PTHR33349:SF1">
    <property type="entry name" value="EMB|CAB62594.1"/>
    <property type="match status" value="1"/>
</dbReference>
<dbReference type="Pfam" id="PF07839">
    <property type="entry name" value="CaM_binding"/>
    <property type="match status" value="1"/>
</dbReference>
<feature type="compositionally biased region" description="Polar residues" evidence="1">
    <location>
        <begin position="1"/>
        <end position="10"/>
    </location>
</feature>
<protein>
    <recommendedName>
        <fullName evidence="2">Calmodulin-binding domain-containing protein</fullName>
    </recommendedName>
</protein>
<dbReference type="EMBL" id="BSYR01000034">
    <property type="protein sequence ID" value="GMI99265.1"/>
    <property type="molecule type" value="Genomic_DNA"/>
</dbReference>
<dbReference type="PANTHER" id="PTHR33349">
    <property type="entry name" value="EMB|CAB62594.1"/>
    <property type="match status" value="1"/>
</dbReference>
<feature type="compositionally biased region" description="Polar residues" evidence="1">
    <location>
        <begin position="23"/>
        <end position="42"/>
    </location>
</feature>
<feature type="compositionally biased region" description="Polar residues" evidence="1">
    <location>
        <begin position="102"/>
        <end position="128"/>
    </location>
</feature>
<keyword evidence="4" id="KW-1185">Reference proteome</keyword>